<evidence type="ECO:0000313" key="3">
    <source>
        <dbReference type="Proteomes" id="UP000288096"/>
    </source>
</evidence>
<feature type="transmembrane region" description="Helical" evidence="1">
    <location>
        <begin position="183"/>
        <end position="203"/>
    </location>
</feature>
<reference evidence="3" key="1">
    <citation type="submission" date="2017-11" db="EMBL/GenBank/DDBJ databases">
        <authorList>
            <person name="Watanabe M."/>
            <person name="Kojima H."/>
        </authorList>
    </citation>
    <scope>NUCLEOTIDE SEQUENCE [LARGE SCALE GENOMIC DNA]</scope>
    <source>
        <strain evidence="3">Tokyo 01</strain>
    </source>
</reference>
<keyword evidence="1" id="KW-0812">Transmembrane</keyword>
<name>A0A401FT66_9BACT</name>
<comment type="caution">
    <text evidence="2">The sequence shown here is derived from an EMBL/GenBank/DDBJ whole genome shotgun (WGS) entry which is preliminary data.</text>
</comment>
<keyword evidence="1" id="KW-0472">Membrane</keyword>
<feature type="transmembrane region" description="Helical" evidence="1">
    <location>
        <begin position="64"/>
        <end position="84"/>
    </location>
</feature>
<reference evidence="3" key="2">
    <citation type="submission" date="2019-01" db="EMBL/GenBank/DDBJ databases">
        <title>Genome sequence of Desulfonema ishimotonii strain Tokyo 01.</title>
        <authorList>
            <person name="Fukui M."/>
        </authorList>
    </citation>
    <scope>NUCLEOTIDE SEQUENCE [LARGE SCALE GENOMIC DNA]</scope>
    <source>
        <strain evidence="3">Tokyo 01</strain>
    </source>
</reference>
<protein>
    <submittedName>
        <fullName evidence="2">Uncharacterized protein</fullName>
    </submittedName>
</protein>
<dbReference type="EMBL" id="BEXT01000001">
    <property type="protein sequence ID" value="GBC60144.1"/>
    <property type="molecule type" value="Genomic_DNA"/>
</dbReference>
<keyword evidence="1" id="KW-1133">Transmembrane helix</keyword>
<dbReference type="AlphaFoldDB" id="A0A401FT66"/>
<keyword evidence="3" id="KW-1185">Reference proteome</keyword>
<gene>
    <name evidence="2" type="ORF">DENIS_1089</name>
</gene>
<feature type="transmembrane region" description="Helical" evidence="1">
    <location>
        <begin position="21"/>
        <end position="44"/>
    </location>
</feature>
<feature type="transmembrane region" description="Helical" evidence="1">
    <location>
        <begin position="239"/>
        <end position="256"/>
    </location>
</feature>
<proteinExistence type="predicted"/>
<feature type="transmembrane region" description="Helical" evidence="1">
    <location>
        <begin position="155"/>
        <end position="176"/>
    </location>
</feature>
<dbReference type="Proteomes" id="UP000288096">
    <property type="component" value="Unassembled WGS sequence"/>
</dbReference>
<organism evidence="2 3">
    <name type="scientific">Desulfonema ishimotonii</name>
    <dbReference type="NCBI Taxonomy" id="45657"/>
    <lineage>
        <taxon>Bacteria</taxon>
        <taxon>Pseudomonadati</taxon>
        <taxon>Thermodesulfobacteriota</taxon>
        <taxon>Desulfobacteria</taxon>
        <taxon>Desulfobacterales</taxon>
        <taxon>Desulfococcaceae</taxon>
        <taxon>Desulfonema</taxon>
    </lineage>
</organism>
<evidence type="ECO:0000256" key="1">
    <source>
        <dbReference type="SAM" id="Phobius"/>
    </source>
</evidence>
<accession>A0A401FT66</accession>
<sequence>MNETIDNNQINIGINVDRLTLAVLILCVGFEISFVLLDIFINYNELTDSKTIHRFFNIAREDSLASWFGTMQTFMVGLTLWLIFFVQKHGRASKKAIFGWCMLALFFTYMAVDDGAEIHERLGTIFEAISEAKTAPGESPSWISGLITFFPSYPWQILFIPFFGTAGIFILIFLWYQLRPGTAKVLVILALTCFVIAVGLDFIEGLDKKHPWNFHTRIRHTYHLDKYTVRHFSKSAEEFLEMFGITLFWSAFIQYFKLLPEKGVRFFAAGKNKAR</sequence>
<dbReference type="RefSeq" id="WP_166404912.1">
    <property type="nucleotide sequence ID" value="NZ_BEXT01000001.1"/>
</dbReference>
<evidence type="ECO:0000313" key="2">
    <source>
        <dbReference type="EMBL" id="GBC60144.1"/>
    </source>
</evidence>
<feature type="transmembrane region" description="Helical" evidence="1">
    <location>
        <begin position="96"/>
        <end position="112"/>
    </location>
</feature>